<evidence type="ECO:0000313" key="3">
    <source>
        <dbReference type="Proteomes" id="UP000469185"/>
    </source>
</evidence>
<comment type="caution">
    <text evidence="2">The sequence shown here is derived from an EMBL/GenBank/DDBJ whole genome shotgun (WGS) entry which is preliminary data.</text>
</comment>
<name>A0A6N9YTW4_9ACTN</name>
<sequence length="254" mass="27935">MRLDAHELGTVLGIWAHPDDEAYLSGALMAASVDDGRRVVCVTATKGEAGFPDDDGRTADERRMLRVTECAASMEILGVAEHHWLGYSDGGCHLIDPAVPVAKLAALIDEIRPDTVLTFGPDGMTGHDDHMAVSRWATLAVRRTAATSTSDGTPHRTPPRLLYATKTQDWNERFGAHIALDAIMMVEGMTPPAVEPEQLAIWFRPDTALLDRKVRALRAQSSQVDPLYRALGDAAFHDLTAEEFFRDASFEDWR</sequence>
<keyword evidence="3" id="KW-1185">Reference proteome</keyword>
<dbReference type="EMBL" id="JAAGOB010000020">
    <property type="protein sequence ID" value="NED98415.1"/>
    <property type="molecule type" value="Genomic_DNA"/>
</dbReference>
<dbReference type="RefSeq" id="WP_163821210.1">
    <property type="nucleotide sequence ID" value="NZ_JAAGOB010000020.1"/>
</dbReference>
<gene>
    <name evidence="2" type="ORF">G1H11_24245</name>
</gene>
<dbReference type="InterPro" id="IPR024078">
    <property type="entry name" value="LmbE-like_dom_sf"/>
</dbReference>
<dbReference type="Gene3D" id="3.40.50.10320">
    <property type="entry name" value="LmbE-like"/>
    <property type="match status" value="1"/>
</dbReference>
<dbReference type="GO" id="GO:0016137">
    <property type="term" value="P:glycoside metabolic process"/>
    <property type="evidence" value="ECO:0007669"/>
    <property type="project" value="UniProtKB-ARBA"/>
</dbReference>
<dbReference type="Proteomes" id="UP000469185">
    <property type="component" value="Unassembled WGS sequence"/>
</dbReference>
<dbReference type="Pfam" id="PF02585">
    <property type="entry name" value="PIG-L"/>
    <property type="match status" value="1"/>
</dbReference>
<dbReference type="InterPro" id="IPR003737">
    <property type="entry name" value="GlcNAc_PI_deacetylase-related"/>
</dbReference>
<evidence type="ECO:0000256" key="1">
    <source>
        <dbReference type="ARBA" id="ARBA00022833"/>
    </source>
</evidence>
<accession>A0A6N9YTW4</accession>
<organism evidence="2 3">
    <name type="scientific">Phytoactinopolyspora alkaliphila</name>
    <dbReference type="NCBI Taxonomy" id="1783498"/>
    <lineage>
        <taxon>Bacteria</taxon>
        <taxon>Bacillati</taxon>
        <taxon>Actinomycetota</taxon>
        <taxon>Actinomycetes</taxon>
        <taxon>Jiangellales</taxon>
        <taxon>Jiangellaceae</taxon>
        <taxon>Phytoactinopolyspora</taxon>
    </lineage>
</organism>
<evidence type="ECO:0000313" key="2">
    <source>
        <dbReference type="EMBL" id="NED98415.1"/>
    </source>
</evidence>
<dbReference type="GO" id="GO:0016811">
    <property type="term" value="F:hydrolase activity, acting on carbon-nitrogen (but not peptide) bonds, in linear amides"/>
    <property type="evidence" value="ECO:0007669"/>
    <property type="project" value="TreeGrafter"/>
</dbReference>
<dbReference type="AlphaFoldDB" id="A0A6N9YTW4"/>
<dbReference type="PANTHER" id="PTHR12993:SF11">
    <property type="entry name" value="N-ACETYLGLUCOSAMINYL-PHOSPHATIDYLINOSITOL DE-N-ACETYLASE"/>
    <property type="match status" value="1"/>
</dbReference>
<keyword evidence="1" id="KW-0862">Zinc</keyword>
<reference evidence="2 3" key="1">
    <citation type="submission" date="2020-02" db="EMBL/GenBank/DDBJ databases">
        <authorList>
            <person name="Li X.-J."/>
            <person name="Feng X.-M."/>
        </authorList>
    </citation>
    <scope>NUCLEOTIDE SEQUENCE [LARGE SCALE GENOMIC DNA]</scope>
    <source>
        <strain evidence="2 3">CGMCC 4.7225</strain>
    </source>
</reference>
<proteinExistence type="predicted"/>
<protein>
    <submittedName>
        <fullName evidence="2">PIG-L family deacetylase</fullName>
    </submittedName>
</protein>
<dbReference type="PANTHER" id="PTHR12993">
    <property type="entry name" value="N-ACETYLGLUCOSAMINYL-PHOSPHATIDYLINOSITOL DE-N-ACETYLASE-RELATED"/>
    <property type="match status" value="1"/>
</dbReference>
<dbReference type="SUPFAM" id="SSF102588">
    <property type="entry name" value="LmbE-like"/>
    <property type="match status" value="1"/>
</dbReference>